<protein>
    <submittedName>
        <fullName evidence="1">Mediator of RNA polymerase II transcription subunit 24</fullName>
    </submittedName>
</protein>
<evidence type="ECO:0000313" key="2">
    <source>
        <dbReference type="Proteomes" id="UP000805704"/>
    </source>
</evidence>
<accession>A0ACB7F434</accession>
<sequence length="480" mass="53212">MVSYSSVLTAISKFDDFSRELCIKSLLEIMDMFCHRLSCHGKAEECIGLCRALLGVVVWLLQGCAWYCEKLRELGPSASTEGILRACQERLNTLMTSTKNRALVHIARLEDQGSWSTVEQSMLKVTDGSGGLHNQTLRTKLEESVSLVKGIPLMLSVQCDPQMHASFPSVHAFIMLEGTMNLTGETQPLVEQLMMIKRMQRIPAPLFVLEIWKACFTGLIESPEGTEELKWTAFTFLKDFMEDVNIAFQYLLKLTPLLDKADQRCNCDCLGMLLQECNKLGLLSDSNTACLTSKRTEDREFAPRLKTAENANIQPNPGLILRAEPTVTNILKTVDADHSKSPEGLLGVLGHMLSGKSLDLLLAAAAATGKLKSFARKFIKLNEFPKHISGEGSKSASVRALLFDISFLMLCHVVQTYGSEVILSDPSPSGETPFFETWLQTCMPEEGKTLNPDHPCFRPEPGKVESLVTLLNNSSEMKLV</sequence>
<dbReference type="EMBL" id="CM024806">
    <property type="protein sequence ID" value="KAG8009086.1"/>
    <property type="molecule type" value="Genomic_DNA"/>
</dbReference>
<proteinExistence type="predicted"/>
<dbReference type="Proteomes" id="UP000805704">
    <property type="component" value="Chromosome 18"/>
</dbReference>
<reference evidence="1" key="1">
    <citation type="submission" date="2020-04" db="EMBL/GenBank/DDBJ databases">
        <title>A chromosome-scale assembly and high-density genetic map of the yellow drum (Nibea albiflora) genome.</title>
        <authorList>
            <person name="Xu D."/>
            <person name="Zhang W."/>
            <person name="Chen R."/>
            <person name="Tan P."/>
            <person name="Wang L."/>
            <person name="Song H."/>
            <person name="Tian L."/>
            <person name="Zhu Q."/>
            <person name="Wang B."/>
        </authorList>
    </citation>
    <scope>NUCLEOTIDE SEQUENCE</scope>
    <source>
        <strain evidence="1">ZJHYS-2018</strain>
    </source>
</reference>
<evidence type="ECO:0000313" key="1">
    <source>
        <dbReference type="EMBL" id="KAG8009086.1"/>
    </source>
</evidence>
<organism evidence="1 2">
    <name type="scientific">Nibea albiflora</name>
    <name type="common">Yellow drum</name>
    <name type="synonym">Corvina albiflora</name>
    <dbReference type="NCBI Taxonomy" id="240163"/>
    <lineage>
        <taxon>Eukaryota</taxon>
        <taxon>Metazoa</taxon>
        <taxon>Chordata</taxon>
        <taxon>Craniata</taxon>
        <taxon>Vertebrata</taxon>
        <taxon>Euteleostomi</taxon>
        <taxon>Actinopterygii</taxon>
        <taxon>Neopterygii</taxon>
        <taxon>Teleostei</taxon>
        <taxon>Neoteleostei</taxon>
        <taxon>Acanthomorphata</taxon>
        <taxon>Eupercaria</taxon>
        <taxon>Sciaenidae</taxon>
        <taxon>Nibea</taxon>
    </lineage>
</organism>
<comment type="caution">
    <text evidence="1">The sequence shown here is derived from an EMBL/GenBank/DDBJ whole genome shotgun (WGS) entry which is preliminary data.</text>
</comment>
<gene>
    <name evidence="1" type="primary">MED24.2</name>
    <name evidence="1" type="ORF">GBF38_011694</name>
</gene>
<name>A0ACB7F434_NIBAL</name>
<keyword evidence="2" id="KW-1185">Reference proteome</keyword>